<dbReference type="Gene3D" id="3.40.630.30">
    <property type="match status" value="1"/>
</dbReference>
<accession>A0A1F8A052</accession>
<proteinExistence type="predicted"/>
<comment type="caution">
    <text evidence="4">The sequence shown here is derived from an EMBL/GenBank/DDBJ whole genome shotgun (WGS) entry which is preliminary data.</text>
</comment>
<feature type="region of interest" description="Disordered" evidence="1">
    <location>
        <begin position="120"/>
        <end position="142"/>
    </location>
</feature>
<name>A0A1F8A052_9EURO</name>
<evidence type="ECO:0000256" key="1">
    <source>
        <dbReference type="SAM" id="MobiDB-lite"/>
    </source>
</evidence>
<protein>
    <recommendedName>
        <fullName evidence="3">N-acetyltransferase domain-containing protein</fullName>
    </recommendedName>
</protein>
<evidence type="ECO:0000259" key="3">
    <source>
        <dbReference type="Pfam" id="PF00583"/>
    </source>
</evidence>
<dbReference type="Pfam" id="PF00583">
    <property type="entry name" value="Acetyltransf_1"/>
    <property type="match status" value="1"/>
</dbReference>
<keyword evidence="2" id="KW-1133">Transmembrane helix</keyword>
<dbReference type="RefSeq" id="XP_022388819.1">
    <property type="nucleotide sequence ID" value="XM_022533799.1"/>
</dbReference>
<dbReference type="SUPFAM" id="SSF55729">
    <property type="entry name" value="Acyl-CoA N-acyltransferases (Nat)"/>
    <property type="match status" value="1"/>
</dbReference>
<dbReference type="GeneID" id="34450060"/>
<organism evidence="4 5">
    <name type="scientific">Aspergillus bombycis</name>
    <dbReference type="NCBI Taxonomy" id="109264"/>
    <lineage>
        <taxon>Eukaryota</taxon>
        <taxon>Fungi</taxon>
        <taxon>Dikarya</taxon>
        <taxon>Ascomycota</taxon>
        <taxon>Pezizomycotina</taxon>
        <taxon>Eurotiomycetes</taxon>
        <taxon>Eurotiomycetidae</taxon>
        <taxon>Eurotiales</taxon>
        <taxon>Aspergillaceae</taxon>
        <taxon>Aspergillus</taxon>
    </lineage>
</organism>
<dbReference type="EMBL" id="LYCR01000046">
    <property type="protein sequence ID" value="OGM45102.1"/>
    <property type="molecule type" value="Genomic_DNA"/>
</dbReference>
<feature type="transmembrane region" description="Helical" evidence="2">
    <location>
        <begin position="75"/>
        <end position="93"/>
    </location>
</feature>
<keyword evidence="2" id="KW-0472">Membrane</keyword>
<feature type="transmembrane region" description="Helical" evidence="2">
    <location>
        <begin position="47"/>
        <end position="69"/>
    </location>
</feature>
<evidence type="ECO:0000313" key="4">
    <source>
        <dbReference type="EMBL" id="OGM45102.1"/>
    </source>
</evidence>
<keyword evidence="2" id="KW-0812">Transmembrane</keyword>
<dbReference type="InterPro" id="IPR000182">
    <property type="entry name" value="GNAT_dom"/>
</dbReference>
<feature type="domain" description="N-acetyltransferase" evidence="3">
    <location>
        <begin position="123"/>
        <end position="226"/>
    </location>
</feature>
<keyword evidence="5" id="KW-1185">Reference proteome</keyword>
<reference evidence="4 5" key="1">
    <citation type="journal article" date="2016" name="Genome Biol. Evol.">
        <title>Draft genome sequence of an aflatoxigenic Aspergillus species, A. bombycis.</title>
        <authorList>
            <person name="Moore G.G."/>
            <person name="Mack B.M."/>
            <person name="Beltz S.B."/>
            <person name="Gilbert M.K."/>
        </authorList>
    </citation>
    <scope>NUCLEOTIDE SEQUENCE [LARGE SCALE GENOMIC DNA]</scope>
    <source>
        <strain evidence="5">NRRL 26010</strain>
    </source>
</reference>
<sequence>MPSPNNPNQNLPDLTTILAHTIPEKITSLRLISDSIAQQRQTASRAILFYPPTLTLLTLTLLLISQHLYQTPFNWPLLLTTGTGSIATILLLTRYTTRGYLDEGERVGTWRWLFTNHYTNSDSSQPPNQHPTSEDPEPQDRDREKDLIFISKFGERIIGTLVLRAVDTVSELDEHVSFPERAKIGVLGGRSTVGVIRAWTVRLQYRGVSVGRGLLEAAVAVCRERG</sequence>
<dbReference type="OrthoDB" id="5343688at2759"/>
<gene>
    <name evidence="4" type="ORF">ABOM_006670</name>
</gene>
<dbReference type="InterPro" id="IPR016181">
    <property type="entry name" value="Acyl_CoA_acyltransferase"/>
</dbReference>
<dbReference type="GO" id="GO:0016747">
    <property type="term" value="F:acyltransferase activity, transferring groups other than amino-acyl groups"/>
    <property type="evidence" value="ECO:0007669"/>
    <property type="project" value="InterPro"/>
</dbReference>
<feature type="compositionally biased region" description="Polar residues" evidence="1">
    <location>
        <begin position="120"/>
        <end position="131"/>
    </location>
</feature>
<evidence type="ECO:0000256" key="2">
    <source>
        <dbReference type="SAM" id="Phobius"/>
    </source>
</evidence>
<dbReference type="AlphaFoldDB" id="A0A1F8A052"/>
<evidence type="ECO:0000313" key="5">
    <source>
        <dbReference type="Proteomes" id="UP000179179"/>
    </source>
</evidence>
<dbReference type="Proteomes" id="UP000179179">
    <property type="component" value="Unassembled WGS sequence"/>
</dbReference>